<evidence type="ECO:0000313" key="1">
    <source>
        <dbReference type="EMBL" id="MFL9888797.1"/>
    </source>
</evidence>
<reference evidence="1 2" key="1">
    <citation type="journal article" date="2024" name="Chem. Sci.">
        <title>Discovery of megapolipeptins by genome mining of a Burkholderiales bacteria collection.</title>
        <authorList>
            <person name="Paulo B.S."/>
            <person name="Recchia M.J.J."/>
            <person name="Lee S."/>
            <person name="Fergusson C.H."/>
            <person name="Romanowski S.B."/>
            <person name="Hernandez A."/>
            <person name="Krull N."/>
            <person name="Liu D.Y."/>
            <person name="Cavanagh H."/>
            <person name="Bos A."/>
            <person name="Gray C.A."/>
            <person name="Murphy B.T."/>
            <person name="Linington R.G."/>
            <person name="Eustaquio A.S."/>
        </authorList>
    </citation>
    <scope>NUCLEOTIDE SEQUENCE [LARGE SCALE GENOMIC DNA]</scope>
    <source>
        <strain evidence="1 2">RL16-012-BIC-B</strain>
    </source>
</reference>
<comment type="caution">
    <text evidence="1">The sequence shown here is derived from an EMBL/GenBank/DDBJ whole genome shotgun (WGS) entry which is preliminary data.</text>
</comment>
<accession>A0ABW9A0X7</accession>
<dbReference type="EMBL" id="JAQQFN010000049">
    <property type="protein sequence ID" value="MFL9888797.1"/>
    <property type="molecule type" value="Genomic_DNA"/>
</dbReference>
<keyword evidence="2" id="KW-1185">Reference proteome</keyword>
<dbReference type="Proteomes" id="UP001629249">
    <property type="component" value="Unassembled WGS sequence"/>
</dbReference>
<name>A0ABW9A0X7_9BURK</name>
<protein>
    <submittedName>
        <fullName evidence="1">Uncharacterized protein</fullName>
    </submittedName>
</protein>
<sequence>MSVKFNDLLARALAEWPSEIDINPMLRSDPISNRYSVSGLGEMADAIGDRYIGSAEEIFMRNLHWVIFEVLRGATANVTRIKISDLSPDAVRSGFERNLKRCMEVPDLGYPPTAIELGKRYFAENGEGGAD</sequence>
<evidence type="ECO:0000313" key="2">
    <source>
        <dbReference type="Proteomes" id="UP001629249"/>
    </source>
</evidence>
<organism evidence="1 2">
    <name type="scientific">Paraburkholderia agricolaris</name>
    <dbReference type="NCBI Taxonomy" id="2152888"/>
    <lineage>
        <taxon>Bacteria</taxon>
        <taxon>Pseudomonadati</taxon>
        <taxon>Pseudomonadota</taxon>
        <taxon>Betaproteobacteria</taxon>
        <taxon>Burkholderiales</taxon>
        <taxon>Burkholderiaceae</taxon>
        <taxon>Paraburkholderia</taxon>
    </lineage>
</organism>
<gene>
    <name evidence="1" type="ORF">PQR66_37625</name>
</gene>
<proteinExistence type="predicted"/>
<dbReference type="RefSeq" id="WP_153135829.1">
    <property type="nucleotide sequence ID" value="NZ_JAQQFH010000058.1"/>
</dbReference>